<name>A0ABQ8SBI6_PERAM</name>
<evidence type="ECO:0000256" key="8">
    <source>
        <dbReference type="ARBA" id="ARBA00023180"/>
    </source>
</evidence>
<dbReference type="EMBL" id="JAJSOF020000031">
    <property type="protein sequence ID" value="KAJ4431195.1"/>
    <property type="molecule type" value="Genomic_DNA"/>
</dbReference>
<evidence type="ECO:0000256" key="9">
    <source>
        <dbReference type="SAM" id="Phobius"/>
    </source>
</evidence>
<gene>
    <name evidence="11" type="ORF">ANN_19792</name>
</gene>
<dbReference type="Gene3D" id="1.10.287.70">
    <property type="match status" value="1"/>
</dbReference>
<keyword evidence="5 9" id="KW-1133">Transmembrane helix</keyword>
<evidence type="ECO:0000256" key="1">
    <source>
        <dbReference type="ARBA" id="ARBA00004651"/>
    </source>
</evidence>
<evidence type="ECO:0000313" key="12">
    <source>
        <dbReference type="Proteomes" id="UP001148838"/>
    </source>
</evidence>
<comment type="caution">
    <text evidence="11">The sequence shown here is derived from an EMBL/GenBank/DDBJ whole genome shotgun (WGS) entry which is preliminary data.</text>
</comment>
<comment type="similarity">
    <text evidence="2">Belongs to the glutamate-gated ion channel (TC 1.A.10.1) family.</text>
</comment>
<evidence type="ECO:0000259" key="10">
    <source>
        <dbReference type="Pfam" id="PF00060"/>
    </source>
</evidence>
<protein>
    <recommendedName>
        <fullName evidence="10">Ionotropic glutamate receptor C-terminal domain-containing protein</fullName>
    </recommendedName>
</protein>
<dbReference type="PANTHER" id="PTHR42643">
    <property type="entry name" value="IONOTROPIC RECEPTOR 20A-RELATED"/>
    <property type="match status" value="1"/>
</dbReference>
<dbReference type="Pfam" id="PF00060">
    <property type="entry name" value="Lig_chan"/>
    <property type="match status" value="1"/>
</dbReference>
<evidence type="ECO:0000256" key="3">
    <source>
        <dbReference type="ARBA" id="ARBA00022475"/>
    </source>
</evidence>
<dbReference type="InterPro" id="IPR001320">
    <property type="entry name" value="Iontro_rcpt_C"/>
</dbReference>
<reference evidence="11 12" key="1">
    <citation type="journal article" date="2022" name="Allergy">
        <title>Genome assembly and annotation of Periplaneta americana reveal a comprehensive cockroach allergen profile.</title>
        <authorList>
            <person name="Wang L."/>
            <person name="Xiong Q."/>
            <person name="Saelim N."/>
            <person name="Wang L."/>
            <person name="Nong W."/>
            <person name="Wan A.T."/>
            <person name="Shi M."/>
            <person name="Liu X."/>
            <person name="Cao Q."/>
            <person name="Hui J.H.L."/>
            <person name="Sookrung N."/>
            <person name="Leung T.F."/>
            <person name="Tungtrongchitr A."/>
            <person name="Tsui S.K.W."/>
        </authorList>
    </citation>
    <scope>NUCLEOTIDE SEQUENCE [LARGE SCALE GENOMIC DNA]</scope>
    <source>
        <strain evidence="11">PWHHKU_190912</strain>
    </source>
</reference>
<comment type="subcellular location">
    <subcellularLocation>
        <location evidence="1">Cell membrane</location>
        <topology evidence="1">Multi-pass membrane protein</topology>
    </subcellularLocation>
</comment>
<keyword evidence="4 9" id="KW-0812">Transmembrane</keyword>
<proteinExistence type="inferred from homology"/>
<evidence type="ECO:0000256" key="2">
    <source>
        <dbReference type="ARBA" id="ARBA00008685"/>
    </source>
</evidence>
<feature type="transmembrane region" description="Helical" evidence="9">
    <location>
        <begin position="162"/>
        <end position="186"/>
    </location>
</feature>
<dbReference type="PANTHER" id="PTHR42643:SF30">
    <property type="entry name" value="IONOTROPIC RECEPTOR 40A-RELATED"/>
    <property type="match status" value="1"/>
</dbReference>
<sequence length="551" mass="61538">LAAKPGGPGSIPVRQSYLVEVLPPLLRLSVSDLVTVASDLVSGKSDILVGTLPLLPVVISSDYEPSIPFKFGSVSWFVPCPESLRRIEKVFTTYTASVWATMTVVYISISCVFWWSANKTISPVAKDSINFRFMNLSLYNAWGIFLGVSVPEMPNSWKLRMIFLLYVCYSFVISTVFQAFFTSYLVEPGYGKKLETLDDVLKSNLKFGFNSAVELAASTMDYREIGMFSSSRRVECSDLKKCLERIIYKRDITTIAAGVYNYTENNKIPASRSVDCNDMVNCMKKVILVRDVATISAPKAAHYTASTLGLNDETRAVCFLEERLIFAGSAALLSKGSPLLPRLNTYIRRTFEGGLADKLWGETKHIAILTSEKRTSAYENKLKMSSQFNWSVEVGGCSLESRFAISTPSLYSLQIQLVSERIPNLSADQSDGITVFRISAMTSLMLHREMTYGNLAKSCSRSTITTCTATMIAIEPSSSFVPIPLQRDVIDSLMLAGNEFQSLGRAIVKEDEYEEVRWDGIVSIVSWRERVFRLWWEESLRQPIASRDGVI</sequence>
<organism evidence="11 12">
    <name type="scientific">Periplaneta americana</name>
    <name type="common">American cockroach</name>
    <name type="synonym">Blatta americana</name>
    <dbReference type="NCBI Taxonomy" id="6978"/>
    <lineage>
        <taxon>Eukaryota</taxon>
        <taxon>Metazoa</taxon>
        <taxon>Ecdysozoa</taxon>
        <taxon>Arthropoda</taxon>
        <taxon>Hexapoda</taxon>
        <taxon>Insecta</taxon>
        <taxon>Pterygota</taxon>
        <taxon>Neoptera</taxon>
        <taxon>Polyneoptera</taxon>
        <taxon>Dictyoptera</taxon>
        <taxon>Blattodea</taxon>
        <taxon>Blattoidea</taxon>
        <taxon>Blattidae</taxon>
        <taxon>Blattinae</taxon>
        <taxon>Periplaneta</taxon>
    </lineage>
</organism>
<keyword evidence="8" id="KW-0325">Glycoprotein</keyword>
<feature type="transmembrane region" description="Helical" evidence="9">
    <location>
        <begin position="129"/>
        <end position="150"/>
    </location>
</feature>
<dbReference type="Proteomes" id="UP001148838">
    <property type="component" value="Unassembled WGS sequence"/>
</dbReference>
<feature type="domain" description="Ionotropic glutamate receptor C-terminal" evidence="10">
    <location>
        <begin position="96"/>
        <end position="279"/>
    </location>
</feature>
<evidence type="ECO:0000256" key="7">
    <source>
        <dbReference type="ARBA" id="ARBA00023170"/>
    </source>
</evidence>
<evidence type="ECO:0000313" key="11">
    <source>
        <dbReference type="EMBL" id="KAJ4431195.1"/>
    </source>
</evidence>
<keyword evidence="6 9" id="KW-0472">Membrane</keyword>
<feature type="non-terminal residue" evidence="11">
    <location>
        <position position="1"/>
    </location>
</feature>
<evidence type="ECO:0000256" key="5">
    <source>
        <dbReference type="ARBA" id="ARBA00022989"/>
    </source>
</evidence>
<keyword evidence="7" id="KW-0675">Receptor</keyword>
<dbReference type="InterPro" id="IPR052192">
    <property type="entry name" value="Insect_Ionotropic_Sensory_Rcpt"/>
</dbReference>
<evidence type="ECO:0000256" key="4">
    <source>
        <dbReference type="ARBA" id="ARBA00022692"/>
    </source>
</evidence>
<accession>A0ABQ8SBI6</accession>
<evidence type="ECO:0000256" key="6">
    <source>
        <dbReference type="ARBA" id="ARBA00023136"/>
    </source>
</evidence>
<keyword evidence="12" id="KW-1185">Reference proteome</keyword>
<feature type="transmembrane region" description="Helical" evidence="9">
    <location>
        <begin position="94"/>
        <end position="117"/>
    </location>
</feature>
<keyword evidence="3" id="KW-1003">Cell membrane</keyword>